<comment type="similarity">
    <text evidence="1 9">Belongs to the complex I NDUFS4 subunit family.</text>
</comment>
<dbReference type="PANTHER" id="PTHR12219:SF8">
    <property type="entry name" value="NADH DEHYDROGENASE [UBIQUINONE] IRON-SULFUR PROTEIN 4, MITOCHONDRIAL"/>
    <property type="match status" value="1"/>
</dbReference>
<keyword evidence="7 9" id="KW-0496">Mitochondrion</keyword>
<evidence type="ECO:0000256" key="2">
    <source>
        <dbReference type="ARBA" id="ARBA00022448"/>
    </source>
</evidence>
<keyword evidence="8 9" id="KW-0472">Membrane</keyword>
<evidence type="ECO:0000256" key="3">
    <source>
        <dbReference type="ARBA" id="ARBA00022660"/>
    </source>
</evidence>
<feature type="region of interest" description="Disordered" evidence="10">
    <location>
        <begin position="139"/>
        <end position="167"/>
    </location>
</feature>
<evidence type="ECO:0000313" key="11">
    <source>
        <dbReference type="EMBL" id="KXZ55673.1"/>
    </source>
</evidence>
<evidence type="ECO:0000256" key="1">
    <source>
        <dbReference type="ARBA" id="ARBA00005882"/>
    </source>
</evidence>
<keyword evidence="3 9" id="KW-0679">Respiratory chain</keyword>
<dbReference type="GO" id="GO:0022900">
    <property type="term" value="P:electron transport chain"/>
    <property type="evidence" value="ECO:0007669"/>
    <property type="project" value="InterPro"/>
</dbReference>
<evidence type="ECO:0000256" key="8">
    <source>
        <dbReference type="ARBA" id="ARBA00023136"/>
    </source>
</evidence>
<dbReference type="InterPro" id="IPR006885">
    <property type="entry name" value="NADH_UbQ_FeS_4_mit-like"/>
</dbReference>
<name>A0A150H0Z2_GONPE</name>
<dbReference type="AlphaFoldDB" id="A0A150H0Z2"/>
<keyword evidence="5 9" id="KW-0809">Transit peptide</keyword>
<dbReference type="Proteomes" id="UP000075714">
    <property type="component" value="Unassembled WGS sequence"/>
</dbReference>
<evidence type="ECO:0000256" key="4">
    <source>
        <dbReference type="ARBA" id="ARBA00022792"/>
    </source>
</evidence>
<comment type="function">
    <text evidence="9">Accessory subunit of the mitochondrial membrane respiratory chain NADH dehydrogenase (Complex I), that is believed not to be involved in catalysis. Complex I functions in the transfer of electrons from NADH to the respiratory chain. The immediate electron acceptor for the enzyme is believed to be ubiquinone.</text>
</comment>
<evidence type="ECO:0000313" key="12">
    <source>
        <dbReference type="Proteomes" id="UP000075714"/>
    </source>
</evidence>
<evidence type="ECO:0000256" key="10">
    <source>
        <dbReference type="SAM" id="MobiDB-lite"/>
    </source>
</evidence>
<keyword evidence="2 9" id="KW-0813">Transport</keyword>
<gene>
    <name evidence="11" type="ORF">GPECTOR_2g1223</name>
</gene>
<comment type="caution">
    <text evidence="11">The sequence shown here is derived from an EMBL/GenBank/DDBJ whole genome shotgun (WGS) entry which is preliminary data.</text>
</comment>
<dbReference type="OrthoDB" id="3089at2759"/>
<organism evidence="11 12">
    <name type="scientific">Gonium pectorale</name>
    <name type="common">Green alga</name>
    <dbReference type="NCBI Taxonomy" id="33097"/>
    <lineage>
        <taxon>Eukaryota</taxon>
        <taxon>Viridiplantae</taxon>
        <taxon>Chlorophyta</taxon>
        <taxon>core chlorophytes</taxon>
        <taxon>Chlorophyceae</taxon>
        <taxon>CS clade</taxon>
        <taxon>Chlamydomonadales</taxon>
        <taxon>Volvocaceae</taxon>
        <taxon>Gonium</taxon>
    </lineage>
</organism>
<comment type="subcellular location">
    <subcellularLocation>
        <location evidence="9">Mitochondrion inner membrane</location>
        <topology evidence="9">Peripheral membrane protein</topology>
        <orientation evidence="9">Matrix side</orientation>
    </subcellularLocation>
</comment>
<keyword evidence="6 9" id="KW-0249">Electron transport</keyword>
<evidence type="ECO:0000256" key="9">
    <source>
        <dbReference type="RuleBase" id="RU367010"/>
    </source>
</evidence>
<dbReference type="EMBL" id="LSYV01000003">
    <property type="protein sequence ID" value="KXZ55673.1"/>
    <property type="molecule type" value="Genomic_DNA"/>
</dbReference>
<evidence type="ECO:0000256" key="5">
    <source>
        <dbReference type="ARBA" id="ARBA00022946"/>
    </source>
</evidence>
<dbReference type="PANTHER" id="PTHR12219">
    <property type="entry name" value="NADH-UBIQUINONE OXIDOREDUCTASE"/>
    <property type="match status" value="1"/>
</dbReference>
<dbReference type="GO" id="GO:0005743">
    <property type="term" value="C:mitochondrial inner membrane"/>
    <property type="evidence" value="ECO:0007669"/>
    <property type="project" value="UniProtKB-SubCell"/>
</dbReference>
<protein>
    <recommendedName>
        <fullName evidence="9">NADH dehydrogenase [ubiquinone] iron-sulfur protein 4, mitochondrial</fullName>
    </recommendedName>
</protein>
<dbReference type="Gene3D" id="3.30.160.190">
    <property type="entry name" value="atu1810 like domain"/>
    <property type="match status" value="1"/>
</dbReference>
<proteinExistence type="inferred from homology"/>
<dbReference type="InterPro" id="IPR038532">
    <property type="entry name" value="NDUFS4-like_sf"/>
</dbReference>
<dbReference type="STRING" id="33097.A0A150H0Z2"/>
<keyword evidence="4 9" id="KW-0999">Mitochondrion inner membrane</keyword>
<evidence type="ECO:0000256" key="6">
    <source>
        <dbReference type="ARBA" id="ARBA00022982"/>
    </source>
</evidence>
<accession>A0A150H0Z2</accession>
<evidence type="ECO:0000256" key="7">
    <source>
        <dbReference type="ARBA" id="ARBA00023128"/>
    </source>
</evidence>
<reference evidence="12" key="1">
    <citation type="journal article" date="2016" name="Nat. Commun.">
        <title>The Gonium pectorale genome demonstrates co-option of cell cycle regulation during the evolution of multicellularity.</title>
        <authorList>
            <person name="Hanschen E.R."/>
            <person name="Marriage T.N."/>
            <person name="Ferris P.J."/>
            <person name="Hamaji T."/>
            <person name="Toyoda A."/>
            <person name="Fujiyama A."/>
            <person name="Neme R."/>
            <person name="Noguchi H."/>
            <person name="Minakuchi Y."/>
            <person name="Suzuki M."/>
            <person name="Kawai-Toyooka H."/>
            <person name="Smith D.R."/>
            <person name="Sparks H."/>
            <person name="Anderson J."/>
            <person name="Bakaric R."/>
            <person name="Luria V."/>
            <person name="Karger A."/>
            <person name="Kirschner M.W."/>
            <person name="Durand P.M."/>
            <person name="Michod R.E."/>
            <person name="Nozaki H."/>
            <person name="Olson B.J."/>
        </authorList>
    </citation>
    <scope>NUCLEOTIDE SEQUENCE [LARGE SCALE GENOMIC DNA]</scope>
    <source>
        <strain evidence="12">NIES-2863</strain>
    </source>
</reference>
<dbReference type="Pfam" id="PF04800">
    <property type="entry name" value="NDUS4"/>
    <property type="match status" value="1"/>
</dbReference>
<keyword evidence="12" id="KW-1185">Reference proteome</keyword>
<sequence length="167" mass="18253">MAQRLAVAPGGPVEHGAAGRVSGVRKVDLAPHKVLIFSNARSPEQQGRQRTGFNKSMPHWSMELLDYSEKWVNPLIGWTSTADSMQQAAVALQFYSADEAIAFANRQGWSYEVEQPNEPRQGRSRRWATYGDNFSVKRHGLPDLSHLPSNAASGRAAEGHGQGDGGK</sequence>